<gene>
    <name evidence="13" type="ORF">CANINC_003594</name>
</gene>
<feature type="region of interest" description="Disordered" evidence="10">
    <location>
        <begin position="1504"/>
        <end position="1524"/>
    </location>
</feature>
<evidence type="ECO:0000256" key="8">
    <source>
        <dbReference type="ARBA" id="ARBA00022989"/>
    </source>
</evidence>
<feature type="compositionally biased region" description="Basic and acidic residues" evidence="10">
    <location>
        <begin position="49"/>
        <end position="61"/>
    </location>
</feature>
<protein>
    <recommendedName>
        <fullName evidence="12">ABC transporter domain-containing protein</fullName>
    </recommendedName>
</protein>
<evidence type="ECO:0000256" key="11">
    <source>
        <dbReference type="SAM" id="Phobius"/>
    </source>
</evidence>
<dbReference type="EMBL" id="SELW01000569">
    <property type="protein sequence ID" value="TID20477.1"/>
    <property type="molecule type" value="Genomic_DNA"/>
</dbReference>
<evidence type="ECO:0000256" key="1">
    <source>
        <dbReference type="ARBA" id="ARBA00004141"/>
    </source>
</evidence>
<dbReference type="InterPro" id="IPR027417">
    <property type="entry name" value="P-loop_NTPase"/>
</dbReference>
<evidence type="ECO:0000313" key="13">
    <source>
        <dbReference type="EMBL" id="TID20477.1"/>
    </source>
</evidence>
<feature type="region of interest" description="Disordered" evidence="10">
    <location>
        <begin position="42"/>
        <end position="62"/>
    </location>
</feature>
<evidence type="ECO:0000256" key="10">
    <source>
        <dbReference type="SAM" id="MobiDB-lite"/>
    </source>
</evidence>
<dbReference type="Pfam" id="PF00005">
    <property type="entry name" value="ABC_tran"/>
    <property type="match status" value="2"/>
</dbReference>
<dbReference type="InterPro" id="IPR043926">
    <property type="entry name" value="ABCG_dom"/>
</dbReference>
<evidence type="ECO:0000259" key="12">
    <source>
        <dbReference type="PROSITE" id="PS50893"/>
    </source>
</evidence>
<comment type="similarity">
    <text evidence="2">Belongs to the ABC transporter superfamily. ABCG family. PDR (TC 3.A.1.205) subfamily.</text>
</comment>
<dbReference type="FunFam" id="3.40.50.300:FF:000054">
    <property type="entry name" value="ABC multidrug transporter atrF"/>
    <property type="match status" value="1"/>
</dbReference>
<dbReference type="OrthoDB" id="245989at2759"/>
<dbReference type="Gene3D" id="3.40.50.300">
    <property type="entry name" value="P-loop containing nucleotide triphosphate hydrolases"/>
    <property type="match status" value="2"/>
</dbReference>
<evidence type="ECO:0000256" key="9">
    <source>
        <dbReference type="ARBA" id="ARBA00023136"/>
    </source>
</evidence>
<dbReference type="Pfam" id="PF01061">
    <property type="entry name" value="ABC2_membrane"/>
    <property type="match status" value="2"/>
</dbReference>
<feature type="transmembrane region" description="Helical" evidence="11">
    <location>
        <begin position="1317"/>
        <end position="1340"/>
    </location>
</feature>
<accession>A0A4T0WYG8</accession>
<dbReference type="InterPro" id="IPR034003">
    <property type="entry name" value="ABCG_PDR_2"/>
</dbReference>
<dbReference type="InterPro" id="IPR005285">
    <property type="entry name" value="Drug-R_PDR/CDR"/>
</dbReference>
<feature type="compositionally biased region" description="Polar residues" evidence="10">
    <location>
        <begin position="1508"/>
        <end position="1517"/>
    </location>
</feature>
<evidence type="ECO:0000256" key="7">
    <source>
        <dbReference type="ARBA" id="ARBA00022840"/>
    </source>
</evidence>
<feature type="transmembrane region" description="Helical" evidence="11">
    <location>
        <begin position="769"/>
        <end position="787"/>
    </location>
</feature>
<feature type="domain" description="ABC transporter" evidence="12">
    <location>
        <begin position="860"/>
        <end position="1103"/>
    </location>
</feature>
<dbReference type="SUPFAM" id="SSF52540">
    <property type="entry name" value="P-loop containing nucleoside triphosphate hydrolases"/>
    <property type="match status" value="2"/>
</dbReference>
<feature type="transmembrane region" description="Helical" evidence="11">
    <location>
        <begin position="663"/>
        <end position="682"/>
    </location>
</feature>
<dbReference type="InterPro" id="IPR003593">
    <property type="entry name" value="AAA+_ATPase"/>
</dbReference>
<dbReference type="CDD" id="cd03233">
    <property type="entry name" value="ABCG_PDR_domain1"/>
    <property type="match status" value="1"/>
</dbReference>
<feature type="transmembrane region" description="Helical" evidence="11">
    <location>
        <begin position="1464"/>
        <end position="1485"/>
    </location>
</feature>
<keyword evidence="9 11" id="KW-0472">Membrane</keyword>
<feature type="transmembrane region" description="Helical" evidence="11">
    <location>
        <begin position="521"/>
        <end position="543"/>
    </location>
</feature>
<dbReference type="InterPro" id="IPR003439">
    <property type="entry name" value="ABC_transporter-like_ATP-bd"/>
</dbReference>
<dbReference type="InterPro" id="IPR013525">
    <property type="entry name" value="ABC2_TM"/>
</dbReference>
<dbReference type="GO" id="GO:0016887">
    <property type="term" value="F:ATP hydrolysis activity"/>
    <property type="evidence" value="ECO:0007669"/>
    <property type="project" value="InterPro"/>
</dbReference>
<feature type="transmembrane region" description="Helical" evidence="11">
    <location>
        <begin position="1267"/>
        <end position="1297"/>
    </location>
</feature>
<dbReference type="InterPro" id="IPR034001">
    <property type="entry name" value="ABCG_PDR_1"/>
</dbReference>
<dbReference type="PROSITE" id="PS00211">
    <property type="entry name" value="ABC_TRANSPORTER_1"/>
    <property type="match status" value="1"/>
</dbReference>
<keyword evidence="14" id="KW-1185">Reference proteome</keyword>
<feature type="domain" description="ABC transporter" evidence="12">
    <location>
        <begin position="157"/>
        <end position="411"/>
    </location>
</feature>
<dbReference type="Pfam" id="PF19055">
    <property type="entry name" value="ABC2_membrane_7"/>
    <property type="match status" value="1"/>
</dbReference>
<feature type="region of interest" description="Disordered" evidence="10">
    <location>
        <begin position="812"/>
        <end position="841"/>
    </location>
</feature>
<evidence type="ECO:0000256" key="6">
    <source>
        <dbReference type="ARBA" id="ARBA00022741"/>
    </source>
</evidence>
<keyword evidence="7" id="KW-0067">ATP-binding</keyword>
<dbReference type="GO" id="GO:0140359">
    <property type="term" value="F:ABC-type transporter activity"/>
    <property type="evidence" value="ECO:0007669"/>
    <property type="project" value="InterPro"/>
</dbReference>
<dbReference type="NCBIfam" id="TIGR00956">
    <property type="entry name" value="3a01205"/>
    <property type="match status" value="1"/>
</dbReference>
<dbReference type="STRING" id="52247.A0A4T0WYG8"/>
<keyword evidence="3" id="KW-0813">Transport</keyword>
<evidence type="ECO:0000256" key="3">
    <source>
        <dbReference type="ARBA" id="ARBA00022448"/>
    </source>
</evidence>
<comment type="caution">
    <text evidence="13">The sequence shown here is derived from an EMBL/GenBank/DDBJ whole genome shotgun (WGS) entry which is preliminary data.</text>
</comment>
<dbReference type="PANTHER" id="PTHR19241">
    <property type="entry name" value="ATP-BINDING CASSETTE TRANSPORTER"/>
    <property type="match status" value="1"/>
</dbReference>
<dbReference type="SMART" id="SM00382">
    <property type="entry name" value="AAA"/>
    <property type="match status" value="2"/>
</dbReference>
<feature type="transmembrane region" description="Helical" evidence="11">
    <location>
        <begin position="555"/>
        <end position="576"/>
    </location>
</feature>
<keyword evidence="5" id="KW-0677">Repeat</keyword>
<dbReference type="GO" id="GO:1990961">
    <property type="term" value="P:xenobiotic detoxification by transmembrane export across the plasma membrane"/>
    <property type="evidence" value="ECO:0007669"/>
    <property type="project" value="InterPro"/>
</dbReference>
<keyword evidence="4 11" id="KW-0812">Transmembrane</keyword>
<dbReference type="Pfam" id="PF14510">
    <property type="entry name" value="ABC_trans_N"/>
    <property type="match status" value="1"/>
</dbReference>
<evidence type="ECO:0000256" key="5">
    <source>
        <dbReference type="ARBA" id="ARBA00022737"/>
    </source>
</evidence>
<keyword evidence="6" id="KW-0547">Nucleotide-binding</keyword>
<dbReference type="PROSITE" id="PS50893">
    <property type="entry name" value="ABC_TRANSPORTER_2"/>
    <property type="match status" value="2"/>
</dbReference>
<evidence type="ECO:0000313" key="14">
    <source>
        <dbReference type="Proteomes" id="UP000307173"/>
    </source>
</evidence>
<comment type="subcellular location">
    <subcellularLocation>
        <location evidence="1">Membrane</location>
        <topology evidence="1">Multi-pass membrane protein</topology>
    </subcellularLocation>
</comment>
<feature type="transmembrane region" description="Helical" evidence="11">
    <location>
        <begin position="597"/>
        <end position="620"/>
    </location>
</feature>
<dbReference type="CDD" id="cd03232">
    <property type="entry name" value="ABCG_PDR_domain2"/>
    <property type="match status" value="1"/>
</dbReference>
<evidence type="ECO:0000256" key="2">
    <source>
        <dbReference type="ARBA" id="ARBA00006012"/>
    </source>
</evidence>
<dbReference type="Proteomes" id="UP000307173">
    <property type="component" value="Unassembled WGS sequence"/>
</dbReference>
<dbReference type="InterPro" id="IPR029481">
    <property type="entry name" value="ABC_trans_N"/>
</dbReference>
<proteinExistence type="inferred from homology"/>
<feature type="transmembrane region" description="Helical" evidence="11">
    <location>
        <begin position="632"/>
        <end position="651"/>
    </location>
</feature>
<dbReference type="GO" id="GO:0016020">
    <property type="term" value="C:membrane"/>
    <property type="evidence" value="ECO:0007669"/>
    <property type="project" value="UniProtKB-SubCell"/>
</dbReference>
<name>A0A4T0WYG8_9ASCO</name>
<sequence>MDILSIDESISQCPDSHHVYQGFDDQVVEEVRSLAEKFTRSSQLSPDLENSKGDMKDDRSFNQDNFSVESTKSSFELLSPILGAIPTEINVDPRLDPDSDQFDAKFWVKNMRKLIDSDTDHYKPISLGFAAKNLIARGISSDADYQLNFLNFLFKASRDFYLYKFCANDDTKYFDILKSMDCLIRPGNLTVILGRPGAGCSTFLKTVAAHTYGFKVDPNSIISYDGLTPKEIKRNYRGEVIFSAEVDSHLPNLTVGETLEFAALMRTPQNRFPGVTRRQYANHMARVYMATYGLSHTVNTKVGNEFIRGVSGGERKRVSIAEASLSGAKIECWDNATRGLDAATALEFVRALKTSAQLLNTTPLIAIYQCSQDAYDLFDNVVLLYEGYQIYFGPGSKAKKYFEDMGYECPERQTTADFLTSITSPAERIARKGWEDKVPRTAKEFEAYWKNSPEYKQLIDDIDEYLLDCEKNNTRDAFFEAHRTMQSNNTRSKSSYRLSYWMQIKILCLRNYWRVRGDPSIMLFSVIANIIMGLIISSLFYNLSANTATFYYRSAAMFFAVFFNALASLLEVMALFEARPIVEKHKKLAFYHPSAEAFASMITELPSKIIICICFNLIYYFMVNFRRDPGRFFFYLLMNFMATLATSNMLRSVGSCYKTLTECMAPVALILSAMVIYTGFVLPTPYMHGWSRWINYIDPMAYVFEALMTSEFDGREFECSDFIPNYPEANPANRVCSVVSSVPGYNYVNGTDYIYEAYRYENTHKWRNFGIIVGFTIFFLGVYLLLVECNKGAMQKGEIILFQQSTLRKMKKEKRSRQVTGTDIENGGDVSEKPAGLYEHDNEDHGVSQAVNLAAGTDIFHWRDVCYEVQIKSETRRILNHVDGWVKPGTLTALMGASGAGKTTLLDVLANRVTMGVVSGSMFVNGRLRDVSFQRSTGYVQQQDLHLATSTVREALRFSAYLRQAREISVEEKNEYVEKIIRILEMEAYADAIVGVTGEGLNVEQRKRLTIGVELAAKPKLLLFLDEPTSGLDSQTAWSIFQLMRKLADNGQAILCTIHQPSAILLKEFDRLLFLAKGGRTVYFGDLGDNCQTLINYFESYGAHPCPKDANPAEWMLEVIGAAPGSHANQDYYEVWMKSEERKAVQEELSRMETELLTIPVDTSVDAYRSFASTYWTQYKLVSLRVLQQDWRTPNYLWSKLLLSAINAIFNGFSFFNSDSSIQGLQNQMLSVFMLSIIVDTLVDQMLPLYIEQRSIYEVRERPSKTFTWWIFLSAQVTAEIPFNFLCASATFFSWYYPIGFYKNASPTKTTAERGALVWLLIVGFFNYTSTFGLACIAGIEHEINGANLASILFIMSLEFCGILKHPSGFWSFMYRCSPFTYWVASILSAGVGDNVAKCSDKEIVYFPPPEGQTCTEYISTYQQEYGGYSVDSRDDLCGYCPLSDTNSYLVDLTVNYNDRWRDWGIFMSYIGINLILMYALYYIMRVPKKNNRVQDASALKSADNEHFASQTLTDSSETIEKRE</sequence>
<organism evidence="13 14">
    <name type="scientific">Pichia inconspicua</name>
    <dbReference type="NCBI Taxonomy" id="52247"/>
    <lineage>
        <taxon>Eukaryota</taxon>
        <taxon>Fungi</taxon>
        <taxon>Dikarya</taxon>
        <taxon>Ascomycota</taxon>
        <taxon>Saccharomycotina</taxon>
        <taxon>Pichiomycetes</taxon>
        <taxon>Pichiales</taxon>
        <taxon>Pichiaceae</taxon>
        <taxon>Pichia</taxon>
    </lineage>
</organism>
<dbReference type="InterPro" id="IPR010929">
    <property type="entry name" value="PDR_CDR_ABC"/>
</dbReference>
<dbReference type="InterPro" id="IPR017871">
    <property type="entry name" value="ABC_transporter-like_CS"/>
</dbReference>
<dbReference type="GO" id="GO:0005524">
    <property type="term" value="F:ATP binding"/>
    <property type="evidence" value="ECO:0007669"/>
    <property type="project" value="UniProtKB-KW"/>
</dbReference>
<keyword evidence="8 11" id="KW-1133">Transmembrane helix</keyword>
<dbReference type="Pfam" id="PF06422">
    <property type="entry name" value="PDR_CDR"/>
    <property type="match status" value="1"/>
</dbReference>
<reference evidence="13 14" key="1">
    <citation type="journal article" date="2019" name="Front. Genet.">
        <title>Whole-Genome Sequencing of the Opportunistic Yeast Pathogen Candida inconspicua Uncovers Its Hybrid Origin.</title>
        <authorList>
            <person name="Mixao V."/>
            <person name="Hansen A.P."/>
            <person name="Saus E."/>
            <person name="Boekhout T."/>
            <person name="Lass-Florl C."/>
            <person name="Gabaldon T."/>
        </authorList>
    </citation>
    <scope>NUCLEOTIDE SEQUENCE [LARGE SCALE GENOMIC DNA]</scope>
    <source>
        <strain evidence="13 14">CBS 180</strain>
    </source>
</reference>
<evidence type="ECO:0000256" key="4">
    <source>
        <dbReference type="ARBA" id="ARBA00022692"/>
    </source>
</evidence>